<dbReference type="InterPro" id="IPR005546">
    <property type="entry name" value="Autotransporte_beta"/>
</dbReference>
<name>A0ABU8WHZ9_9BURK</name>
<evidence type="ECO:0000259" key="2">
    <source>
        <dbReference type="PROSITE" id="PS51208"/>
    </source>
</evidence>
<dbReference type="InterPro" id="IPR051551">
    <property type="entry name" value="Autotransporter_adhesion"/>
</dbReference>
<evidence type="ECO:0000256" key="1">
    <source>
        <dbReference type="SAM" id="SignalP"/>
    </source>
</evidence>
<dbReference type="PANTHER" id="PTHR35037">
    <property type="entry name" value="C-TERMINAL REGION OF AIDA-LIKE PROTEIN"/>
    <property type="match status" value="1"/>
</dbReference>
<dbReference type="PANTHER" id="PTHR35037:SF3">
    <property type="entry name" value="C-TERMINAL REGION OF AIDA-LIKE PROTEIN"/>
    <property type="match status" value="1"/>
</dbReference>
<comment type="caution">
    <text evidence="3">The sequence shown here is derived from an EMBL/GenBank/DDBJ whole genome shotgun (WGS) entry which is preliminary data.</text>
</comment>
<dbReference type="InterPro" id="IPR036709">
    <property type="entry name" value="Autotransporte_beta_dom_sf"/>
</dbReference>
<sequence length="353" mass="37843">MQLPSIAITVLLCGGACGAVAQCVPSAAGFGAACANAARPETGAYMGNRRVGDLLFVYSLSDRIGDYSLVSPASPDAPGAGRGFWMRTGGEGFRLKADGTGFGVDSRQAFMQAGADVWQWSLGTGRLSVGALLSVGGGRTDGTSPGSFFTAQGRTNGGGFGFYATWFQDGQTRLGWYADTWTQYARFRNEVESPLVRQASYTSHNGMASVEAGYALRLSDSSSWVIQPQGQLIYVHNHAYNVTQSDGTQVDGAKRGGWTSRLGVRMYPGWIGEGDTRIKPYAAVNWLYDHLDDELTYGSQLPSKDVFPSSRYELKAGADLRIGRGWAGWGDIGWQAGSSYSAWTARAGVKYSW</sequence>
<dbReference type="RefSeq" id="WP_340341400.1">
    <property type="nucleotide sequence ID" value="NZ_JBBKZT010000002.1"/>
</dbReference>
<protein>
    <submittedName>
        <fullName evidence="3">Autotransporter outer membrane beta-barrel domain-containing protein</fullName>
    </submittedName>
</protein>
<gene>
    <name evidence="3" type="ORF">WKW82_06365</name>
</gene>
<feature type="domain" description="Autotransporter" evidence="2">
    <location>
        <begin position="77"/>
        <end position="353"/>
    </location>
</feature>
<dbReference type="Proteomes" id="UP001385892">
    <property type="component" value="Unassembled WGS sequence"/>
</dbReference>
<dbReference type="InterPro" id="IPR006315">
    <property type="entry name" value="OM_autotransptr_brl_dom"/>
</dbReference>
<dbReference type="Gene3D" id="2.40.128.130">
    <property type="entry name" value="Autotransporter beta-domain"/>
    <property type="match status" value="1"/>
</dbReference>
<dbReference type="Pfam" id="PF03797">
    <property type="entry name" value="Autotransporter"/>
    <property type="match status" value="1"/>
</dbReference>
<dbReference type="PROSITE" id="PS51208">
    <property type="entry name" value="AUTOTRANSPORTER"/>
    <property type="match status" value="1"/>
</dbReference>
<feature type="signal peptide" evidence="1">
    <location>
        <begin position="1"/>
        <end position="21"/>
    </location>
</feature>
<dbReference type="SMART" id="SM00869">
    <property type="entry name" value="Autotransporter"/>
    <property type="match status" value="1"/>
</dbReference>
<evidence type="ECO:0000313" key="3">
    <source>
        <dbReference type="EMBL" id="MEJ8846262.1"/>
    </source>
</evidence>
<dbReference type="NCBIfam" id="TIGR01414">
    <property type="entry name" value="autotrans_barl"/>
    <property type="match status" value="1"/>
</dbReference>
<reference evidence="3 4" key="1">
    <citation type="submission" date="2024-03" db="EMBL/GenBank/DDBJ databases">
        <title>Novel species of the genus Variovorax.</title>
        <authorList>
            <person name="Liu Q."/>
            <person name="Xin Y.-H."/>
        </authorList>
    </citation>
    <scope>NUCLEOTIDE SEQUENCE [LARGE SCALE GENOMIC DNA]</scope>
    <source>
        <strain evidence="3 4">KACC 18900</strain>
    </source>
</reference>
<feature type="chain" id="PRO_5045727277" evidence="1">
    <location>
        <begin position="22"/>
        <end position="353"/>
    </location>
</feature>
<dbReference type="EMBL" id="JBBKZT010000002">
    <property type="protein sequence ID" value="MEJ8846262.1"/>
    <property type="molecule type" value="Genomic_DNA"/>
</dbReference>
<evidence type="ECO:0000313" key="4">
    <source>
        <dbReference type="Proteomes" id="UP001385892"/>
    </source>
</evidence>
<dbReference type="SUPFAM" id="SSF103515">
    <property type="entry name" value="Autotransporter"/>
    <property type="match status" value="1"/>
</dbReference>
<keyword evidence="4" id="KW-1185">Reference proteome</keyword>
<keyword evidence="1" id="KW-0732">Signal</keyword>
<organism evidence="3 4">
    <name type="scientific">Variovorax rhizosphaerae</name>
    <dbReference type="NCBI Taxonomy" id="1836200"/>
    <lineage>
        <taxon>Bacteria</taxon>
        <taxon>Pseudomonadati</taxon>
        <taxon>Pseudomonadota</taxon>
        <taxon>Betaproteobacteria</taxon>
        <taxon>Burkholderiales</taxon>
        <taxon>Comamonadaceae</taxon>
        <taxon>Variovorax</taxon>
    </lineage>
</organism>
<proteinExistence type="predicted"/>
<accession>A0ABU8WHZ9</accession>